<sequence>MKKVVSAAFFIFTCFTMSAQELPYRQIPDYPSEYTSGNIVSRMVDGLGYRYYWATEGLRQQDLDYRPSEEGRTVLETLQHIYGMSEMILNTPSATPNVRPKDFSGYSFEALRKMTLENLQKASALYTTMASNDFESAKVIFLRGEKQFDFPFWNLLNGMLSDCVYHTGQIVLMRRANGNPQNPNVNVFLGKTRE</sequence>
<evidence type="ECO:0008006" key="4">
    <source>
        <dbReference type="Google" id="ProtNLM"/>
    </source>
</evidence>
<keyword evidence="3" id="KW-1185">Reference proteome</keyword>
<dbReference type="EMBL" id="CP011071">
    <property type="protein sequence ID" value="AKA34844.1"/>
    <property type="molecule type" value="Genomic_DNA"/>
</dbReference>
<keyword evidence="1" id="KW-0732">Signal</keyword>
<feature type="signal peptide" evidence="1">
    <location>
        <begin position="1"/>
        <end position="19"/>
    </location>
</feature>
<dbReference type="STRING" id="516051.VC82_1206"/>
<dbReference type="InterPro" id="IPR034660">
    <property type="entry name" value="DinB/YfiT-like"/>
</dbReference>
<dbReference type="SUPFAM" id="SSF109854">
    <property type="entry name" value="DinB/YfiT-like putative metalloenzymes"/>
    <property type="match status" value="1"/>
</dbReference>
<dbReference type="AlphaFoldDB" id="A0A0D5YSF4"/>
<dbReference type="KEGG" id="mlt:VC82_1206"/>
<evidence type="ECO:0000256" key="1">
    <source>
        <dbReference type="SAM" id="SignalP"/>
    </source>
</evidence>
<evidence type="ECO:0000313" key="3">
    <source>
        <dbReference type="Proteomes" id="UP000032726"/>
    </source>
</evidence>
<reference evidence="2 3" key="1">
    <citation type="submission" date="2015-03" db="EMBL/GenBank/DDBJ databases">
        <title>Complete genome sequence of Muricauda lutaonensis CC-HSB-11T, isolated from a coastal hot spring.</title>
        <authorList>
            <person name="Kim K.M."/>
        </authorList>
    </citation>
    <scope>NUCLEOTIDE SEQUENCE [LARGE SCALE GENOMIC DNA]</scope>
    <source>
        <strain evidence="2 3">CC-HSB-11</strain>
    </source>
</reference>
<organism evidence="2 3">
    <name type="scientific">Flagellimonas lutaonensis</name>
    <dbReference type="NCBI Taxonomy" id="516051"/>
    <lineage>
        <taxon>Bacteria</taxon>
        <taxon>Pseudomonadati</taxon>
        <taxon>Bacteroidota</taxon>
        <taxon>Flavobacteriia</taxon>
        <taxon>Flavobacteriales</taxon>
        <taxon>Flavobacteriaceae</taxon>
        <taxon>Flagellimonas</taxon>
    </lineage>
</organism>
<gene>
    <name evidence="2" type="ORF">VC82_1206</name>
</gene>
<dbReference type="Proteomes" id="UP000032726">
    <property type="component" value="Chromosome"/>
</dbReference>
<proteinExistence type="predicted"/>
<dbReference type="RefSeq" id="WP_045801559.1">
    <property type="nucleotide sequence ID" value="NZ_CP011071.1"/>
</dbReference>
<accession>A0A0D5YSF4</accession>
<protein>
    <recommendedName>
        <fullName evidence="4">DinB-like domain-containing protein</fullName>
    </recommendedName>
</protein>
<dbReference type="Gene3D" id="1.20.120.450">
    <property type="entry name" value="dinb family like domain"/>
    <property type="match status" value="1"/>
</dbReference>
<feature type="chain" id="PRO_5002300113" description="DinB-like domain-containing protein" evidence="1">
    <location>
        <begin position="20"/>
        <end position="194"/>
    </location>
</feature>
<name>A0A0D5YSF4_9FLAO</name>
<dbReference type="PATRIC" id="fig|516051.4.peg.1247"/>
<evidence type="ECO:0000313" key="2">
    <source>
        <dbReference type="EMBL" id="AKA34844.1"/>
    </source>
</evidence>
<dbReference type="HOGENOM" id="CLU_1401108_0_0_10"/>